<dbReference type="RefSeq" id="WP_013626698.1">
    <property type="nucleotide sequence ID" value="NC_015174.1"/>
</dbReference>
<dbReference type="GO" id="GO:0070181">
    <property type="term" value="F:small ribosomal subunit rRNA binding"/>
    <property type="evidence" value="ECO:0007669"/>
    <property type="project" value="TreeGrafter"/>
</dbReference>
<organism evidence="6 7">
    <name type="scientific">Rubinisphaera brasiliensis (strain ATCC 49424 / DSM 5305 / JCM 21570 / IAM 15109 / NBRC 103401 / IFAM 1448)</name>
    <name type="common">Planctomyces brasiliensis</name>
    <dbReference type="NCBI Taxonomy" id="756272"/>
    <lineage>
        <taxon>Bacteria</taxon>
        <taxon>Pseudomonadati</taxon>
        <taxon>Planctomycetota</taxon>
        <taxon>Planctomycetia</taxon>
        <taxon>Planctomycetales</taxon>
        <taxon>Planctomycetaceae</taxon>
        <taxon>Rubinisphaera</taxon>
    </lineage>
</organism>
<sequence>MATLTKSDIRKLRKKKARQKRKLKCRFCPDGVVPRPVYVDYKDVKTLRQLIDREGKIQPRRRTGTSALYQRAVRHAILRARFMGLLPYVVDE</sequence>
<dbReference type="PRINTS" id="PR00974">
    <property type="entry name" value="RIBOSOMALS18"/>
</dbReference>
<dbReference type="KEGG" id="pbs:Plabr_0325"/>
<dbReference type="GO" id="GO:0003735">
    <property type="term" value="F:structural constituent of ribosome"/>
    <property type="evidence" value="ECO:0007669"/>
    <property type="project" value="InterPro"/>
</dbReference>
<gene>
    <name evidence="4" type="primary">rpsR</name>
    <name evidence="6" type="ordered locus">Plabr_0325</name>
</gene>
<evidence type="ECO:0000256" key="1">
    <source>
        <dbReference type="ARBA" id="ARBA00005589"/>
    </source>
</evidence>
<protein>
    <recommendedName>
        <fullName evidence="4">Small ribosomal subunit protein bS18</fullName>
    </recommendedName>
</protein>
<dbReference type="InterPro" id="IPR001648">
    <property type="entry name" value="Ribosomal_bS18"/>
</dbReference>
<name>F0SQH9_RUBBR</name>
<dbReference type="SUPFAM" id="SSF46911">
    <property type="entry name" value="Ribosomal protein S18"/>
    <property type="match status" value="1"/>
</dbReference>
<dbReference type="HAMAP" id="MF_00270">
    <property type="entry name" value="Ribosomal_bS18"/>
    <property type="match status" value="1"/>
</dbReference>
<evidence type="ECO:0000256" key="3">
    <source>
        <dbReference type="ARBA" id="ARBA00023274"/>
    </source>
</evidence>
<dbReference type="Gene3D" id="4.10.640.10">
    <property type="entry name" value="Ribosomal protein S18"/>
    <property type="match status" value="1"/>
</dbReference>
<dbReference type="PANTHER" id="PTHR13479">
    <property type="entry name" value="30S RIBOSOMAL PROTEIN S18"/>
    <property type="match status" value="1"/>
</dbReference>
<dbReference type="GO" id="GO:0022627">
    <property type="term" value="C:cytosolic small ribosomal subunit"/>
    <property type="evidence" value="ECO:0007669"/>
    <property type="project" value="TreeGrafter"/>
</dbReference>
<proteinExistence type="inferred from homology"/>
<comment type="subunit">
    <text evidence="4">Part of the 30S ribosomal subunit. Forms a tight heterodimer with protein bS6.</text>
</comment>
<evidence type="ECO:0000313" key="7">
    <source>
        <dbReference type="Proteomes" id="UP000006860"/>
    </source>
</evidence>
<dbReference type="NCBIfam" id="TIGR00165">
    <property type="entry name" value="S18"/>
    <property type="match status" value="1"/>
</dbReference>
<dbReference type="PANTHER" id="PTHR13479:SF40">
    <property type="entry name" value="SMALL RIBOSOMAL SUBUNIT PROTEIN BS18M"/>
    <property type="match status" value="1"/>
</dbReference>
<dbReference type="eggNOG" id="COG0238">
    <property type="taxonomic scope" value="Bacteria"/>
</dbReference>
<evidence type="ECO:0000256" key="5">
    <source>
        <dbReference type="RuleBase" id="RU003910"/>
    </source>
</evidence>
<dbReference type="Proteomes" id="UP000006860">
    <property type="component" value="Chromosome"/>
</dbReference>
<reference evidence="7" key="1">
    <citation type="submission" date="2011-02" db="EMBL/GenBank/DDBJ databases">
        <title>The complete genome of Planctomyces brasiliensis DSM 5305.</title>
        <authorList>
            <person name="Lucas S."/>
            <person name="Copeland A."/>
            <person name="Lapidus A."/>
            <person name="Bruce D."/>
            <person name="Goodwin L."/>
            <person name="Pitluck S."/>
            <person name="Kyrpides N."/>
            <person name="Mavromatis K."/>
            <person name="Pagani I."/>
            <person name="Ivanova N."/>
            <person name="Ovchinnikova G."/>
            <person name="Lu M."/>
            <person name="Detter J.C."/>
            <person name="Han C."/>
            <person name="Land M."/>
            <person name="Hauser L."/>
            <person name="Markowitz V."/>
            <person name="Cheng J.-F."/>
            <person name="Hugenholtz P."/>
            <person name="Woyke T."/>
            <person name="Wu D."/>
            <person name="Tindall B."/>
            <person name="Pomrenke H.G."/>
            <person name="Brambilla E."/>
            <person name="Klenk H.-P."/>
            <person name="Eisen J.A."/>
        </authorList>
    </citation>
    <scope>NUCLEOTIDE SEQUENCE [LARGE SCALE GENOMIC DNA]</scope>
    <source>
        <strain evidence="7">ATCC 49424 / DSM 5305 / JCM 21570 / NBRC 103401 / IFAM 1448</strain>
    </source>
</reference>
<evidence type="ECO:0000256" key="2">
    <source>
        <dbReference type="ARBA" id="ARBA00022980"/>
    </source>
</evidence>
<accession>F0SQH9</accession>
<dbReference type="HOGENOM" id="CLU_148710_1_0_0"/>
<dbReference type="STRING" id="756272.Plabr_0325"/>
<dbReference type="GO" id="GO:0006412">
    <property type="term" value="P:translation"/>
    <property type="evidence" value="ECO:0007669"/>
    <property type="project" value="UniProtKB-UniRule"/>
</dbReference>
<dbReference type="EMBL" id="CP002546">
    <property type="protein sequence ID" value="ADY57954.1"/>
    <property type="molecule type" value="Genomic_DNA"/>
</dbReference>
<keyword evidence="4" id="KW-0699">rRNA-binding</keyword>
<evidence type="ECO:0000313" key="6">
    <source>
        <dbReference type="EMBL" id="ADY57954.1"/>
    </source>
</evidence>
<keyword evidence="2 4" id="KW-0689">Ribosomal protein</keyword>
<dbReference type="InterPro" id="IPR036870">
    <property type="entry name" value="Ribosomal_bS18_sf"/>
</dbReference>
<keyword evidence="4" id="KW-0694">RNA-binding</keyword>
<keyword evidence="3 4" id="KW-0687">Ribonucleoprotein</keyword>
<dbReference type="AlphaFoldDB" id="F0SQH9"/>
<keyword evidence="7" id="KW-1185">Reference proteome</keyword>
<comment type="similarity">
    <text evidence="1 4 5">Belongs to the bacterial ribosomal protein bS18 family.</text>
</comment>
<dbReference type="Pfam" id="PF01084">
    <property type="entry name" value="Ribosomal_S18"/>
    <property type="match status" value="1"/>
</dbReference>
<evidence type="ECO:0000256" key="4">
    <source>
        <dbReference type="HAMAP-Rule" id="MF_00270"/>
    </source>
</evidence>
<dbReference type="OrthoDB" id="9812008at2"/>
<comment type="function">
    <text evidence="4">Binds as a heterodimer with protein bS6 to the central domain of the 16S rRNA, where it helps stabilize the platform of the 30S subunit.</text>
</comment>